<reference evidence="1" key="1">
    <citation type="submission" date="2023-10" db="EMBL/GenBank/DDBJ databases">
        <authorList>
            <person name="Chen Y."/>
            <person name="Shah S."/>
            <person name="Dougan E. K."/>
            <person name="Thang M."/>
            <person name="Chan C."/>
        </authorList>
    </citation>
    <scope>NUCLEOTIDE SEQUENCE [LARGE SCALE GENOMIC DNA]</scope>
</reference>
<comment type="caution">
    <text evidence="1">The sequence shown here is derived from an EMBL/GenBank/DDBJ whole genome shotgun (WGS) entry which is preliminary data.</text>
</comment>
<organism evidence="1 2">
    <name type="scientific">Prorocentrum cordatum</name>
    <dbReference type="NCBI Taxonomy" id="2364126"/>
    <lineage>
        <taxon>Eukaryota</taxon>
        <taxon>Sar</taxon>
        <taxon>Alveolata</taxon>
        <taxon>Dinophyceae</taxon>
        <taxon>Prorocentrales</taxon>
        <taxon>Prorocentraceae</taxon>
        <taxon>Prorocentrum</taxon>
    </lineage>
</organism>
<proteinExistence type="predicted"/>
<feature type="non-terminal residue" evidence="1">
    <location>
        <position position="128"/>
    </location>
</feature>
<dbReference type="EMBL" id="CAUYUJ010022481">
    <property type="protein sequence ID" value="CAK0910892.1"/>
    <property type="molecule type" value="Genomic_DNA"/>
</dbReference>
<gene>
    <name evidence="1" type="ORF">PCOR1329_LOCUS84936</name>
</gene>
<dbReference type="Proteomes" id="UP001189429">
    <property type="component" value="Unassembled WGS sequence"/>
</dbReference>
<accession>A0ABN9YDL8</accession>
<evidence type="ECO:0000313" key="2">
    <source>
        <dbReference type="Proteomes" id="UP001189429"/>
    </source>
</evidence>
<evidence type="ECO:0000313" key="1">
    <source>
        <dbReference type="EMBL" id="CAK0910892.1"/>
    </source>
</evidence>
<name>A0ABN9YDL8_9DINO</name>
<sequence length="128" mass="14575">DLATNYTVRCLFGEPMGWRTHSWIDFMLCAQNWLHNVLNVTVRRVMPLSSHNVLLQERVHATVEKPRSSTGNAKVDVSQLADIKTRQRFTDKLANVLEAFAADGTPDHDDVKLAWCQLVNAFHKTSEQ</sequence>
<keyword evidence="2" id="KW-1185">Reference proteome</keyword>
<protein>
    <submittedName>
        <fullName evidence="1">Uncharacterized protein</fullName>
    </submittedName>
</protein>
<feature type="non-terminal residue" evidence="1">
    <location>
        <position position="1"/>
    </location>
</feature>